<dbReference type="RefSeq" id="WP_073046317.1">
    <property type="nucleotide sequence ID" value="NZ_FQZL01000005.1"/>
</dbReference>
<evidence type="ECO:0000256" key="1">
    <source>
        <dbReference type="SAM" id="Phobius"/>
    </source>
</evidence>
<evidence type="ECO:0000313" key="2">
    <source>
        <dbReference type="EMBL" id="SHI49139.1"/>
    </source>
</evidence>
<feature type="transmembrane region" description="Helical" evidence="1">
    <location>
        <begin position="138"/>
        <end position="158"/>
    </location>
</feature>
<feature type="transmembrane region" description="Helical" evidence="1">
    <location>
        <begin position="204"/>
        <end position="226"/>
    </location>
</feature>
<dbReference type="Pfam" id="PF19845">
    <property type="entry name" value="DUF6320"/>
    <property type="match status" value="1"/>
</dbReference>
<proteinExistence type="predicted"/>
<organism evidence="2 3">
    <name type="scientific">Dethiosulfatibacter aminovorans DSM 17477</name>
    <dbReference type="NCBI Taxonomy" id="1121476"/>
    <lineage>
        <taxon>Bacteria</taxon>
        <taxon>Bacillati</taxon>
        <taxon>Bacillota</taxon>
        <taxon>Tissierellia</taxon>
        <taxon>Dethiosulfatibacter</taxon>
    </lineage>
</organism>
<gene>
    <name evidence="2" type="ORF">SAMN02745751_00387</name>
</gene>
<name>A0A1M6BK96_9FIRM</name>
<feature type="transmembrane region" description="Helical" evidence="1">
    <location>
        <begin position="170"/>
        <end position="192"/>
    </location>
</feature>
<keyword evidence="1" id="KW-0812">Transmembrane</keyword>
<dbReference type="OrthoDB" id="2236865at2"/>
<sequence>MAYCPKCGVEVDNNVRECPLCNFPIPDIYGMHEDTETNKFPEARNMYVKTLETLRNKIFITVFLLSIISIVTLLTIGLIRSSISDYMTGVVVCVMAGLIYLFIIMGYIPHLRIGTGIFGATILLQSFLLDYIDGEIEWSLTYAFPITISAIAIFMITVHLYKKGKHKNHFIFIPVYTAVGVSILSIIIETVLSINNDGTLKISWSLVVFISLQLFAVIMTGLYNVLPEDMREKLRRVFHV</sequence>
<dbReference type="Proteomes" id="UP000184052">
    <property type="component" value="Unassembled WGS sequence"/>
</dbReference>
<dbReference type="STRING" id="1121476.SAMN02745751_00387"/>
<dbReference type="AlphaFoldDB" id="A0A1M6BK96"/>
<feature type="transmembrane region" description="Helical" evidence="1">
    <location>
        <begin position="115"/>
        <end position="132"/>
    </location>
</feature>
<dbReference type="EMBL" id="FQZL01000005">
    <property type="protein sequence ID" value="SHI49139.1"/>
    <property type="molecule type" value="Genomic_DNA"/>
</dbReference>
<keyword evidence="1" id="KW-0472">Membrane</keyword>
<protein>
    <submittedName>
        <fullName evidence="2">Uncharacterized protein</fullName>
    </submittedName>
</protein>
<keyword evidence="3" id="KW-1185">Reference proteome</keyword>
<feature type="transmembrane region" description="Helical" evidence="1">
    <location>
        <begin position="58"/>
        <end position="80"/>
    </location>
</feature>
<feature type="transmembrane region" description="Helical" evidence="1">
    <location>
        <begin position="86"/>
        <end position="108"/>
    </location>
</feature>
<keyword evidence="1" id="KW-1133">Transmembrane helix</keyword>
<reference evidence="2 3" key="1">
    <citation type="submission" date="2016-11" db="EMBL/GenBank/DDBJ databases">
        <authorList>
            <person name="Jaros S."/>
            <person name="Januszkiewicz K."/>
            <person name="Wedrychowicz H."/>
        </authorList>
    </citation>
    <scope>NUCLEOTIDE SEQUENCE [LARGE SCALE GENOMIC DNA]</scope>
    <source>
        <strain evidence="2 3">DSM 17477</strain>
    </source>
</reference>
<dbReference type="InterPro" id="IPR046283">
    <property type="entry name" value="DUF6320"/>
</dbReference>
<evidence type="ECO:0000313" key="3">
    <source>
        <dbReference type="Proteomes" id="UP000184052"/>
    </source>
</evidence>
<accession>A0A1M6BK96</accession>